<dbReference type="AlphaFoldDB" id="A0A835XUT7"/>
<feature type="compositionally biased region" description="Basic and acidic residues" evidence="7">
    <location>
        <begin position="539"/>
        <end position="550"/>
    </location>
</feature>
<evidence type="ECO:0000256" key="2">
    <source>
        <dbReference type="ARBA" id="ARBA00006462"/>
    </source>
</evidence>
<comment type="similarity">
    <text evidence="2">Belongs to the glycosyltransferase 31 family. Beta3-Gal-T subfamily.</text>
</comment>
<evidence type="ECO:0000313" key="9">
    <source>
        <dbReference type="EMBL" id="KAG2488706.1"/>
    </source>
</evidence>
<protein>
    <submittedName>
        <fullName evidence="9">Uncharacterized protein</fullName>
    </submittedName>
</protein>
<accession>A0A835XUT7</accession>
<evidence type="ECO:0000256" key="6">
    <source>
        <dbReference type="ARBA" id="ARBA00023136"/>
    </source>
</evidence>
<evidence type="ECO:0000256" key="8">
    <source>
        <dbReference type="SAM" id="SignalP"/>
    </source>
</evidence>
<dbReference type="Gene3D" id="3.90.550.50">
    <property type="match status" value="2"/>
</dbReference>
<keyword evidence="4" id="KW-0735">Signal-anchor</keyword>
<feature type="region of interest" description="Disordered" evidence="7">
    <location>
        <begin position="484"/>
        <end position="567"/>
    </location>
</feature>
<organism evidence="9 10">
    <name type="scientific">Edaphochlamys debaryana</name>
    <dbReference type="NCBI Taxonomy" id="47281"/>
    <lineage>
        <taxon>Eukaryota</taxon>
        <taxon>Viridiplantae</taxon>
        <taxon>Chlorophyta</taxon>
        <taxon>core chlorophytes</taxon>
        <taxon>Chlorophyceae</taxon>
        <taxon>CS clade</taxon>
        <taxon>Chlamydomonadales</taxon>
        <taxon>Chlamydomonadales incertae sedis</taxon>
        <taxon>Edaphochlamys</taxon>
    </lineage>
</organism>
<reference evidence="9" key="1">
    <citation type="journal article" date="2020" name="bioRxiv">
        <title>Comparative genomics of Chlamydomonas.</title>
        <authorList>
            <person name="Craig R.J."/>
            <person name="Hasan A.R."/>
            <person name="Ness R.W."/>
            <person name="Keightley P.D."/>
        </authorList>
    </citation>
    <scope>NUCLEOTIDE SEQUENCE</scope>
    <source>
        <strain evidence="9">CCAP 11/70</strain>
    </source>
</reference>
<evidence type="ECO:0000256" key="1">
    <source>
        <dbReference type="ARBA" id="ARBA00004606"/>
    </source>
</evidence>
<proteinExistence type="inferred from homology"/>
<evidence type="ECO:0000256" key="5">
    <source>
        <dbReference type="ARBA" id="ARBA00022989"/>
    </source>
</evidence>
<dbReference type="Proteomes" id="UP000612055">
    <property type="component" value="Unassembled WGS sequence"/>
</dbReference>
<comment type="caution">
    <text evidence="9">The sequence shown here is derived from an EMBL/GenBank/DDBJ whole genome shotgun (WGS) entry which is preliminary data.</text>
</comment>
<feature type="region of interest" description="Disordered" evidence="7">
    <location>
        <begin position="721"/>
        <end position="740"/>
    </location>
</feature>
<feature type="region of interest" description="Disordered" evidence="7">
    <location>
        <begin position="28"/>
        <end position="50"/>
    </location>
</feature>
<dbReference type="InterPro" id="IPR026050">
    <property type="entry name" value="C1GALT1/C1GALT1_chp1"/>
</dbReference>
<comment type="subcellular location">
    <subcellularLocation>
        <location evidence="1">Membrane</location>
        <topology evidence="1">Single-pass type II membrane protein</topology>
    </subcellularLocation>
</comment>
<sequence>MMWRRLGLAPSLALVLLSLAALPGRVASKPRGGAGTRASPTGQPPLTDSDLVLVRGTTPERLDLAHATARAGRIDIDAEVASIKGKQLPKLKPQLLRTVYVLHNDSVAEKLQQRFGLTMNETYLSWPDRKDPRRPGDSRVALAPWLAHKALGDTYKWILFGDDDTYFFLDGVKYLLRDYDPDLPYVVTDMLVHKGRGQMMEAPRCLPCHVTPAFRAFVAARPEAEGDPGKDTWHYTEPPVPPAGCPCTPDLACEWHLNVTGKQGEARKRSGPFAWNYETKRWGVAPGYPTKCDYPGFHGGFGVLMSVGAMRKVSYEAALDCFYDDPVKLTQEPMSYKEKGHGDKLASHCFWINGVAITDPGTSLSKRELTNSASRAMDSRSATVEALEMAVRGEAPAHWLWSVVYMASAHVQHHGKAVPLTWKMGRLYGEARQLAIAALQRLGQWGRGVLDAQVDPSGGWGWRGQPWEREAWDRAGDAEWKRGANFSEALGGEGEGRDGGKEVEEEDEAEEEGGEEKKEPDEGGGTRVEEGEEEEGEEEVLKGGKERGDEAAAAAPKRRAPLTDSDMVLVKPTVPSRLELAHATMRAGRGEDVASGSPSARQALRAVYVMSNASLAQELQASQGGQDFRRPGDSRVALAPWLAHKALGDTYKWILFGDDDTYFFLDGVKHLLRDYDPDLPYVVTDLVVHKGTAFHSDAPRCLPCHVTPAFRAFVAARPDAPGIGSGKEEDENPRYTEAPVPPSGCPCTPDLACEWHLNVTGQRHLLNRTAPLSSLAASRGAMDQDNPTNCQFPGFHGGYGVLISVGAMRKVSYEAALECFYDDLNSFTATSYWKAKGHGDQLTSGCFWRHGVALTDPGISLTHRSTTNGASRVMNSRTANVESLEKLLAGELPAHWLWNFILMAGSHVQHHGKSVPMTWKLGKLYRQGFPYAVAALKRLGQWGRGVQDAQVDPSGGWGWRGQPWEREAWDRAGDAEWKRGANFSEAEAAGAGAPAVF</sequence>
<dbReference type="EMBL" id="JAEHOE010000080">
    <property type="protein sequence ID" value="KAG2488706.1"/>
    <property type="molecule type" value="Genomic_DNA"/>
</dbReference>
<evidence type="ECO:0000256" key="7">
    <source>
        <dbReference type="SAM" id="MobiDB-lite"/>
    </source>
</evidence>
<keyword evidence="5" id="KW-1133">Transmembrane helix</keyword>
<evidence type="ECO:0000256" key="4">
    <source>
        <dbReference type="ARBA" id="ARBA00022968"/>
    </source>
</evidence>
<dbReference type="PANTHER" id="PTHR23033">
    <property type="entry name" value="BETA1,3-GALACTOSYLTRANSFERASE"/>
    <property type="match status" value="1"/>
</dbReference>
<feature type="chain" id="PRO_5032941664" evidence="8">
    <location>
        <begin position="29"/>
        <end position="997"/>
    </location>
</feature>
<keyword evidence="8" id="KW-0732">Signal</keyword>
<keyword evidence="3" id="KW-0812">Transmembrane</keyword>
<evidence type="ECO:0000256" key="3">
    <source>
        <dbReference type="ARBA" id="ARBA00022692"/>
    </source>
</evidence>
<dbReference type="GO" id="GO:0016020">
    <property type="term" value="C:membrane"/>
    <property type="evidence" value="ECO:0007669"/>
    <property type="project" value="UniProtKB-SubCell"/>
</dbReference>
<feature type="compositionally biased region" description="Acidic residues" evidence="7">
    <location>
        <begin position="503"/>
        <end position="514"/>
    </location>
</feature>
<keyword evidence="10" id="KW-1185">Reference proteome</keyword>
<keyword evidence="6" id="KW-0472">Membrane</keyword>
<evidence type="ECO:0000313" key="10">
    <source>
        <dbReference type="Proteomes" id="UP000612055"/>
    </source>
</evidence>
<gene>
    <name evidence="9" type="ORF">HYH03_012706</name>
</gene>
<dbReference type="OrthoDB" id="414175at2759"/>
<name>A0A835XUT7_9CHLO</name>
<feature type="signal peptide" evidence="8">
    <location>
        <begin position="1"/>
        <end position="28"/>
    </location>
</feature>
<dbReference type="PANTHER" id="PTHR23033:SF50">
    <property type="entry name" value="HEXOSYLTRANSFERASE"/>
    <property type="match status" value="1"/>
</dbReference>